<evidence type="ECO:0008006" key="3">
    <source>
        <dbReference type="Google" id="ProtNLM"/>
    </source>
</evidence>
<dbReference type="Proteomes" id="UP000291213">
    <property type="component" value="Unassembled WGS sequence"/>
</dbReference>
<proteinExistence type="predicted"/>
<comment type="caution">
    <text evidence="1">The sequence shown here is derived from an EMBL/GenBank/DDBJ whole genome shotgun (WGS) entry which is preliminary data.</text>
</comment>
<dbReference type="AlphaFoldDB" id="A0A401H8K9"/>
<dbReference type="SUPFAM" id="SSF158997">
    <property type="entry name" value="Trm112p-like"/>
    <property type="match status" value="1"/>
</dbReference>
<accession>A0A401H8K9</accession>
<dbReference type="OrthoDB" id="6467at2157"/>
<name>A0A401H8K9_AERPX</name>
<dbReference type="InterPro" id="IPR005651">
    <property type="entry name" value="Trm112-like"/>
</dbReference>
<dbReference type="Gene3D" id="2.20.25.10">
    <property type="match status" value="1"/>
</dbReference>
<reference evidence="1 2" key="1">
    <citation type="submission" date="2017-02" db="EMBL/GenBank/DDBJ databases">
        <title>isolation and characterization of a novel temperate virus Aeropyrum globular virus 1 infecting hyperthermophilic archaeon Aeropyrum.</title>
        <authorList>
            <person name="Yumiya M."/>
            <person name="Yoshida T."/>
            <person name="Sako Y."/>
        </authorList>
    </citation>
    <scope>NUCLEOTIDE SEQUENCE [LARGE SCALE GENOMIC DNA]</scope>
    <source>
        <strain evidence="1 2">YK1-12-2013</strain>
    </source>
</reference>
<gene>
    <name evidence="1" type="ORF">apy_04690</name>
</gene>
<evidence type="ECO:0000313" key="2">
    <source>
        <dbReference type="Proteomes" id="UP000291213"/>
    </source>
</evidence>
<dbReference type="RefSeq" id="WP_131159788.1">
    <property type="nucleotide sequence ID" value="NZ_BDMD01000019.1"/>
</dbReference>
<dbReference type="EMBL" id="BDMD01000019">
    <property type="protein sequence ID" value="GBF08744.1"/>
    <property type="molecule type" value="Genomic_DNA"/>
</dbReference>
<organism evidence="1 2">
    <name type="scientific">Aeropyrum pernix</name>
    <dbReference type="NCBI Taxonomy" id="56636"/>
    <lineage>
        <taxon>Archaea</taxon>
        <taxon>Thermoproteota</taxon>
        <taxon>Thermoprotei</taxon>
        <taxon>Desulfurococcales</taxon>
        <taxon>Desulfurococcaceae</taxon>
        <taxon>Aeropyrum</taxon>
    </lineage>
</organism>
<dbReference type="Pfam" id="PF03966">
    <property type="entry name" value="Trm112p"/>
    <property type="match status" value="1"/>
</dbReference>
<protein>
    <recommendedName>
        <fullName evidence="3">Trm112 family protein</fullName>
    </recommendedName>
</protein>
<evidence type="ECO:0000313" key="1">
    <source>
        <dbReference type="EMBL" id="GBF08744.1"/>
    </source>
</evidence>
<sequence>MVRYYHIEMLACPECRNPRLILYVVREKRGAMPPQPERLKCRRWCYLFDRPASTVPLSTCVSSCVERDIEEGVLVCPACGRWYPIVEGIPVMMDDKYRDPERDREIASRLAGHVPEWVKLRAVAPVPLDPREASEG</sequence>